<evidence type="ECO:0000256" key="1">
    <source>
        <dbReference type="ARBA" id="ARBA00004429"/>
    </source>
</evidence>
<evidence type="ECO:0000256" key="9">
    <source>
        <dbReference type="ARBA" id="ARBA00022989"/>
    </source>
</evidence>
<dbReference type="GO" id="GO:0017038">
    <property type="term" value="P:protein import"/>
    <property type="evidence" value="ECO:0007669"/>
    <property type="project" value="TreeGrafter"/>
</dbReference>
<keyword evidence="8 12" id="KW-0653">Protein transport</keyword>
<evidence type="ECO:0000256" key="12">
    <source>
        <dbReference type="RuleBase" id="RU004057"/>
    </source>
</evidence>
<dbReference type="InterPro" id="IPR002898">
    <property type="entry name" value="MotA_ExbB_proton_chnl"/>
</dbReference>
<evidence type="ECO:0000256" key="13">
    <source>
        <dbReference type="SAM" id="MobiDB-lite"/>
    </source>
</evidence>
<dbReference type="InterPro" id="IPR050790">
    <property type="entry name" value="ExbB/TolQ_transport"/>
</dbReference>
<feature type="transmembrane region" description="Helical" evidence="14">
    <location>
        <begin position="106"/>
        <end position="128"/>
    </location>
</feature>
<dbReference type="Pfam" id="PF01618">
    <property type="entry name" value="MotA_ExbB"/>
    <property type="match status" value="1"/>
</dbReference>
<evidence type="ECO:0000256" key="10">
    <source>
        <dbReference type="ARBA" id="ARBA00023136"/>
    </source>
</evidence>
<feature type="transmembrane region" description="Helical" evidence="14">
    <location>
        <begin position="256"/>
        <end position="278"/>
    </location>
</feature>
<dbReference type="InterPro" id="IPR014164">
    <property type="entry name" value="TonB_ExbB_1"/>
</dbReference>
<keyword evidence="6" id="KW-0997">Cell inner membrane</keyword>
<dbReference type="Proteomes" id="UP000252631">
    <property type="component" value="Unassembled WGS sequence"/>
</dbReference>
<organism evidence="18 19">
    <name type="scientific">Rhodopseudomonas pentothenatexigens</name>
    <dbReference type="NCBI Taxonomy" id="999699"/>
    <lineage>
        <taxon>Bacteria</taxon>
        <taxon>Pseudomonadati</taxon>
        <taxon>Pseudomonadota</taxon>
        <taxon>Alphaproteobacteria</taxon>
        <taxon>Hyphomicrobiales</taxon>
        <taxon>Nitrobacteraceae</taxon>
        <taxon>Rhodopseudomonas</taxon>
    </lineage>
</organism>
<dbReference type="AlphaFoldDB" id="A0A336JI32"/>
<dbReference type="NCBIfam" id="TIGR02797">
    <property type="entry name" value="exbB"/>
    <property type="match status" value="1"/>
</dbReference>
<dbReference type="RefSeq" id="WP_114356545.1">
    <property type="nucleotide sequence ID" value="NZ_QRDT01000002.1"/>
</dbReference>
<keyword evidence="20" id="KW-1185">Reference proteome</keyword>
<proteinExistence type="inferred from homology"/>
<keyword evidence="9 14" id="KW-1133">Transmembrane helix</keyword>
<protein>
    <recommendedName>
        <fullName evidence="3">Biopolymer transport protein ExbB</fullName>
    </recommendedName>
</protein>
<feature type="signal peptide" evidence="15">
    <location>
        <begin position="1"/>
        <end position="27"/>
    </location>
</feature>
<gene>
    <name evidence="17" type="ORF">BJ125_102238</name>
    <name evidence="18" type="ORF">SAMN05892882_102238</name>
</gene>
<feature type="chain" id="PRO_5016286621" description="Biopolymer transport protein ExbB" evidence="15">
    <location>
        <begin position="28"/>
        <end position="321"/>
    </location>
</feature>
<sequence>MKMLNFRSIGVAVIALALLAPPAPLFAQQAPAASPPSATAPTPSATAPSQPTAAPAAVPAISAAPAASTAEPAATQALPEAGHAPGSVVPGLSELSPWTMFLNADIIVQIVMVGLAVSSVITWTIFIAKKVELGRARFRLRRSLKKIAEARSLAEAQMALGDKHSVLSMLLAAALREAKLSAGLSSDDGIKERAASSFSEYVRAEARHMRRGMGFLATIGATAPFIGLFGTVWGIMNSFIGISKSQTTNLAVVAPGIAEALLATAIGLVAAIPAVIIYNHFSREIKVYLELVARASGAAGRLLSRDLDRSHGSAHRARAAE</sequence>
<evidence type="ECO:0000256" key="14">
    <source>
        <dbReference type="SAM" id="Phobius"/>
    </source>
</evidence>
<evidence type="ECO:0000256" key="11">
    <source>
        <dbReference type="ARBA" id="ARBA00024816"/>
    </source>
</evidence>
<evidence type="ECO:0000313" key="20">
    <source>
        <dbReference type="Proteomes" id="UP000256343"/>
    </source>
</evidence>
<accession>A0A336JI32</accession>
<evidence type="ECO:0000256" key="3">
    <source>
        <dbReference type="ARBA" id="ARBA00022093"/>
    </source>
</evidence>
<dbReference type="GO" id="GO:0005886">
    <property type="term" value="C:plasma membrane"/>
    <property type="evidence" value="ECO:0007669"/>
    <property type="project" value="UniProtKB-SubCell"/>
</dbReference>
<evidence type="ECO:0000259" key="16">
    <source>
        <dbReference type="Pfam" id="PF01618"/>
    </source>
</evidence>
<comment type="function">
    <text evidence="11">Involved in the TonB-dependent energy-dependent transport of various receptor-bound substrates. Protects ExbD from proteolytic degradation and functionally stabilizes TonB.</text>
</comment>
<evidence type="ECO:0000256" key="15">
    <source>
        <dbReference type="SAM" id="SignalP"/>
    </source>
</evidence>
<feature type="transmembrane region" description="Helical" evidence="14">
    <location>
        <begin position="213"/>
        <end position="236"/>
    </location>
</feature>
<dbReference type="Proteomes" id="UP000256343">
    <property type="component" value="Unassembled WGS sequence"/>
</dbReference>
<dbReference type="PANTHER" id="PTHR30625">
    <property type="entry name" value="PROTEIN TOLQ"/>
    <property type="match status" value="1"/>
</dbReference>
<dbReference type="EMBL" id="QRDT01000002">
    <property type="protein sequence ID" value="RED42068.1"/>
    <property type="molecule type" value="Genomic_DNA"/>
</dbReference>
<feature type="region of interest" description="Disordered" evidence="13">
    <location>
        <begin position="30"/>
        <end position="52"/>
    </location>
</feature>
<reference evidence="18 19" key="1">
    <citation type="submission" date="2017-08" db="EMBL/GenBank/DDBJ databases">
        <authorList>
            <person name="de Groot N.N."/>
        </authorList>
    </citation>
    <scope>NUCLEOTIDE SEQUENCE [LARGE SCALE GENOMIC DNA]</scope>
    <source>
        <strain evidence="18 19">JA575</strain>
    </source>
</reference>
<keyword evidence="15" id="KW-0732">Signal</keyword>
<feature type="domain" description="MotA/TolQ/ExbB proton channel" evidence="16">
    <location>
        <begin position="168"/>
        <end position="289"/>
    </location>
</feature>
<evidence type="ECO:0000256" key="7">
    <source>
        <dbReference type="ARBA" id="ARBA00022692"/>
    </source>
</evidence>
<keyword evidence="10 14" id="KW-0472">Membrane</keyword>
<dbReference type="OrthoDB" id="9805133at2"/>
<evidence type="ECO:0000256" key="6">
    <source>
        <dbReference type="ARBA" id="ARBA00022519"/>
    </source>
</evidence>
<keyword evidence="5" id="KW-1003">Cell membrane</keyword>
<evidence type="ECO:0000256" key="2">
    <source>
        <dbReference type="ARBA" id="ARBA00011471"/>
    </source>
</evidence>
<reference evidence="17 20" key="2">
    <citation type="submission" date="2018-07" db="EMBL/GenBank/DDBJ databases">
        <title>Genomic Encyclopedia of Archaeal and Bacterial Type Strains, Phase II (KMG-II): from individual species to whole genera.</title>
        <authorList>
            <person name="Goeker M."/>
        </authorList>
    </citation>
    <scope>NUCLEOTIDE SEQUENCE [LARGE SCALE GENOMIC DNA]</scope>
    <source>
        <strain evidence="17 20">JA575</strain>
    </source>
</reference>
<name>A0A336JI32_9BRAD</name>
<comment type="similarity">
    <text evidence="12">Belongs to the exbB/tolQ family.</text>
</comment>
<evidence type="ECO:0000256" key="8">
    <source>
        <dbReference type="ARBA" id="ARBA00022927"/>
    </source>
</evidence>
<comment type="subcellular location">
    <subcellularLocation>
        <location evidence="1">Cell inner membrane</location>
        <topology evidence="1">Multi-pass membrane protein</topology>
    </subcellularLocation>
    <subcellularLocation>
        <location evidence="12">Membrane</location>
        <topology evidence="12">Multi-pass membrane protein</topology>
    </subcellularLocation>
</comment>
<evidence type="ECO:0000256" key="5">
    <source>
        <dbReference type="ARBA" id="ARBA00022475"/>
    </source>
</evidence>
<comment type="subunit">
    <text evidence="2">The accessory proteins ExbB and ExbD seem to form a complex with TonB.</text>
</comment>
<keyword evidence="7 14" id="KW-0812">Transmembrane</keyword>
<evidence type="ECO:0000313" key="17">
    <source>
        <dbReference type="EMBL" id="RED42068.1"/>
    </source>
</evidence>
<evidence type="ECO:0000256" key="4">
    <source>
        <dbReference type="ARBA" id="ARBA00022448"/>
    </source>
</evidence>
<evidence type="ECO:0000313" key="18">
    <source>
        <dbReference type="EMBL" id="SSW89428.1"/>
    </source>
</evidence>
<dbReference type="EMBL" id="UFQQ01000002">
    <property type="protein sequence ID" value="SSW89428.1"/>
    <property type="molecule type" value="Genomic_DNA"/>
</dbReference>
<dbReference type="PANTHER" id="PTHR30625:SF16">
    <property type="entry name" value="BIOPOLYMER TRANSPORT PROTEIN EXBB"/>
    <property type="match status" value="1"/>
</dbReference>
<dbReference type="GO" id="GO:0022857">
    <property type="term" value="F:transmembrane transporter activity"/>
    <property type="evidence" value="ECO:0007669"/>
    <property type="project" value="InterPro"/>
</dbReference>
<evidence type="ECO:0000313" key="19">
    <source>
        <dbReference type="Proteomes" id="UP000252631"/>
    </source>
</evidence>
<keyword evidence="4 12" id="KW-0813">Transport</keyword>